<reference evidence="2" key="1">
    <citation type="journal article" date="2023" name="Nat. Plants">
        <title>Single-cell RNA sequencing provides a high-resolution roadmap for understanding the multicellular compartmentation of specialized metabolism.</title>
        <authorList>
            <person name="Sun S."/>
            <person name="Shen X."/>
            <person name="Li Y."/>
            <person name="Li Y."/>
            <person name="Wang S."/>
            <person name="Li R."/>
            <person name="Zhang H."/>
            <person name="Shen G."/>
            <person name="Guo B."/>
            <person name="Wei J."/>
            <person name="Xu J."/>
            <person name="St-Pierre B."/>
            <person name="Chen S."/>
            <person name="Sun C."/>
        </authorList>
    </citation>
    <scope>NUCLEOTIDE SEQUENCE [LARGE SCALE GENOMIC DNA]</scope>
</reference>
<name>A0ACC0C7W9_CATRO</name>
<protein>
    <submittedName>
        <fullName evidence="1">Uncharacterized protein</fullName>
    </submittedName>
</protein>
<keyword evidence="2" id="KW-1185">Reference proteome</keyword>
<organism evidence="1 2">
    <name type="scientific">Catharanthus roseus</name>
    <name type="common">Madagascar periwinkle</name>
    <name type="synonym">Vinca rosea</name>
    <dbReference type="NCBI Taxonomy" id="4058"/>
    <lineage>
        <taxon>Eukaryota</taxon>
        <taxon>Viridiplantae</taxon>
        <taxon>Streptophyta</taxon>
        <taxon>Embryophyta</taxon>
        <taxon>Tracheophyta</taxon>
        <taxon>Spermatophyta</taxon>
        <taxon>Magnoliopsida</taxon>
        <taxon>eudicotyledons</taxon>
        <taxon>Gunneridae</taxon>
        <taxon>Pentapetalae</taxon>
        <taxon>asterids</taxon>
        <taxon>lamiids</taxon>
        <taxon>Gentianales</taxon>
        <taxon>Apocynaceae</taxon>
        <taxon>Rauvolfioideae</taxon>
        <taxon>Vinceae</taxon>
        <taxon>Catharanthinae</taxon>
        <taxon>Catharanthus</taxon>
    </lineage>
</organism>
<comment type="caution">
    <text evidence="1">The sequence shown here is derived from an EMBL/GenBank/DDBJ whole genome shotgun (WGS) entry which is preliminary data.</text>
</comment>
<sequence length="217" mass="25281">MSTSEVDACSQILRGIWFRNCEVIRGFATALFQLFGSSRKRHSEEDIQKEHSERDLEDSSFRQSSQRLFPEALQQKFSSNHQVFFAFFIRRSEERFKGSVVRDQALKPSFIIRVHPIRDKALKTSIHKVHPTRHQASKPLSTKSKFIQLFNIKLQSLRVQTQSLFDSISRFQAIKFTMEVCPIRDQAFKPLIHSQSSSIQQQASNCRVYNQSSLDLR</sequence>
<dbReference type="Proteomes" id="UP001060085">
    <property type="component" value="Linkage Group LG01"/>
</dbReference>
<dbReference type="EMBL" id="CM044701">
    <property type="protein sequence ID" value="KAI5681053.1"/>
    <property type="molecule type" value="Genomic_DNA"/>
</dbReference>
<accession>A0ACC0C7W9</accession>
<proteinExistence type="predicted"/>
<evidence type="ECO:0000313" key="2">
    <source>
        <dbReference type="Proteomes" id="UP001060085"/>
    </source>
</evidence>
<gene>
    <name evidence="1" type="ORF">M9H77_02280</name>
</gene>
<evidence type="ECO:0000313" key="1">
    <source>
        <dbReference type="EMBL" id="KAI5681053.1"/>
    </source>
</evidence>